<proteinExistence type="predicted"/>
<organism evidence="1 2">
    <name type="scientific">Riccia fluitans</name>
    <dbReference type="NCBI Taxonomy" id="41844"/>
    <lineage>
        <taxon>Eukaryota</taxon>
        <taxon>Viridiplantae</taxon>
        <taxon>Streptophyta</taxon>
        <taxon>Embryophyta</taxon>
        <taxon>Marchantiophyta</taxon>
        <taxon>Marchantiopsida</taxon>
        <taxon>Marchantiidae</taxon>
        <taxon>Marchantiales</taxon>
        <taxon>Ricciaceae</taxon>
        <taxon>Riccia</taxon>
    </lineage>
</organism>
<comment type="caution">
    <text evidence="1">The sequence shown here is derived from an EMBL/GenBank/DDBJ whole genome shotgun (WGS) entry which is preliminary data.</text>
</comment>
<dbReference type="AlphaFoldDB" id="A0ABD1XTE2"/>
<accession>A0ABD1XTE2</accession>
<dbReference type="Proteomes" id="UP001605036">
    <property type="component" value="Unassembled WGS sequence"/>
</dbReference>
<evidence type="ECO:0000313" key="2">
    <source>
        <dbReference type="Proteomes" id="UP001605036"/>
    </source>
</evidence>
<evidence type="ECO:0000313" key="1">
    <source>
        <dbReference type="EMBL" id="KAL2612216.1"/>
    </source>
</evidence>
<keyword evidence="2" id="KW-1185">Reference proteome</keyword>
<reference evidence="1 2" key="1">
    <citation type="submission" date="2024-09" db="EMBL/GenBank/DDBJ databases">
        <title>Chromosome-scale assembly of Riccia fluitans.</title>
        <authorList>
            <person name="Paukszto L."/>
            <person name="Sawicki J."/>
            <person name="Karawczyk K."/>
            <person name="Piernik-Szablinska J."/>
            <person name="Szczecinska M."/>
            <person name="Mazdziarz M."/>
        </authorList>
    </citation>
    <scope>NUCLEOTIDE SEQUENCE [LARGE SCALE GENOMIC DNA]</scope>
    <source>
        <strain evidence="1">Rf_01</strain>
        <tissue evidence="1">Aerial parts of the thallus</tissue>
    </source>
</reference>
<protein>
    <submittedName>
        <fullName evidence="1">Uncharacterized protein</fullName>
    </submittedName>
</protein>
<gene>
    <name evidence="1" type="ORF">R1flu_023908</name>
</gene>
<sequence length="416" mass="46206">MERMKTNHNPVLLQTGSPFPALVELHQSGWSSLLGQRGGIDEGDSEGDMDVRMLGDQCWLHRRDALRSRAPEDRFVKLIGRRSGSKGSNRSVEELVLAAWPRGRQSLGFHRSFLPDSTPALPRILDQETATHTRASVSARQGDYYPSICQFDRGHGPVALSIWRSLRVQNSTHLALTLASLCIPLPLATRIVLLQDFNLRRIGDSPTNFSVCVYIPSGLDVDLQLIECFVRFLEVGIRPLGLNFGIFCFVVLAPLAHLPELFVSALARRCGLLSRTLMFVRAVRIPESLGVLSVPGGPPVGLSSREASATSGFGSYCLCHACALMISFVGPAILSSASRTHGFVVPFAWSSHHFPRLAWQRAGPHLRDPILVRRSGQPSDPFMVPQLLMSMVRQFRFPFTLVEVRFDGSFVRWFPR</sequence>
<dbReference type="EMBL" id="JBHFFA010000007">
    <property type="protein sequence ID" value="KAL2612216.1"/>
    <property type="molecule type" value="Genomic_DNA"/>
</dbReference>
<name>A0ABD1XTE2_9MARC</name>